<reference evidence="4" key="3">
    <citation type="submission" date="2016-03" db="UniProtKB">
        <authorList>
            <consortium name="EnsemblProtists"/>
        </authorList>
    </citation>
    <scope>IDENTIFICATION</scope>
</reference>
<dbReference type="RefSeq" id="XP_005824966.1">
    <property type="nucleotide sequence ID" value="XM_005824909.1"/>
</dbReference>
<dbReference type="PaxDb" id="55529-EKX35643"/>
<evidence type="ECO:0000313" key="3">
    <source>
        <dbReference type="EnsemblProtists" id="EKX35643"/>
    </source>
</evidence>
<dbReference type="PANTHER" id="PTHR33626:SF2">
    <property type="match status" value="1"/>
</dbReference>
<dbReference type="eggNOG" id="ENOG502S1X0">
    <property type="taxonomic scope" value="Eukaryota"/>
</dbReference>
<dbReference type="RefSeq" id="XP_005822623.1">
    <property type="nucleotide sequence ID" value="XM_005822566.1"/>
</dbReference>
<protein>
    <submittedName>
        <fullName evidence="1 3">Uncharacterized protein</fullName>
    </submittedName>
</protein>
<dbReference type="KEGG" id="gtt:GUITHDRAFT_77544"/>
<dbReference type="EnsemblProtists" id="EKX35643">
    <property type="protein sequence ID" value="EKX35643"/>
    <property type="gene ID" value="GUITHDRAFT_79647"/>
</dbReference>
<dbReference type="Proteomes" id="UP000011087">
    <property type="component" value="Unassembled WGS sequence"/>
</dbReference>
<dbReference type="AlphaFoldDB" id="L1IHC2"/>
<dbReference type="KEGG" id="gtt:GUITHDRAFT_79647"/>
<dbReference type="GeneID" id="17292370"/>
<evidence type="ECO:0000313" key="5">
    <source>
        <dbReference type="Proteomes" id="UP000011087"/>
    </source>
</evidence>
<organism evidence="1">
    <name type="scientific">Guillardia theta (strain CCMP2712)</name>
    <name type="common">Cryptophyte</name>
    <dbReference type="NCBI Taxonomy" id="905079"/>
    <lineage>
        <taxon>Eukaryota</taxon>
        <taxon>Cryptophyceae</taxon>
        <taxon>Pyrenomonadales</taxon>
        <taxon>Geminigeraceae</taxon>
        <taxon>Guillardia</taxon>
    </lineage>
</organism>
<evidence type="ECO:0000313" key="4">
    <source>
        <dbReference type="EnsemblProtists" id="EKX37986"/>
    </source>
</evidence>
<dbReference type="OrthoDB" id="1932795at2759"/>
<keyword evidence="5" id="KW-1185">Reference proteome</keyword>
<gene>
    <name evidence="2" type="ORF">GUITHDRAFT_77544</name>
    <name evidence="1" type="ORF">GUITHDRAFT_79647</name>
</gene>
<dbReference type="HOGENOM" id="CLU_2089418_0_0_1"/>
<evidence type="ECO:0000313" key="2">
    <source>
        <dbReference type="EMBL" id="EKX37986.1"/>
    </source>
</evidence>
<reference evidence="1 5" key="1">
    <citation type="journal article" date="2012" name="Nature">
        <title>Algal genomes reveal evolutionary mosaicism and the fate of nucleomorphs.</title>
        <authorList>
            <consortium name="DOE Joint Genome Institute"/>
            <person name="Curtis B.A."/>
            <person name="Tanifuji G."/>
            <person name="Burki F."/>
            <person name="Gruber A."/>
            <person name="Irimia M."/>
            <person name="Maruyama S."/>
            <person name="Arias M.C."/>
            <person name="Ball S.G."/>
            <person name="Gile G.H."/>
            <person name="Hirakawa Y."/>
            <person name="Hopkins J.F."/>
            <person name="Kuo A."/>
            <person name="Rensing S.A."/>
            <person name="Schmutz J."/>
            <person name="Symeonidi A."/>
            <person name="Elias M."/>
            <person name="Eveleigh R.J."/>
            <person name="Herman E.K."/>
            <person name="Klute M.J."/>
            <person name="Nakayama T."/>
            <person name="Obornik M."/>
            <person name="Reyes-Prieto A."/>
            <person name="Armbrust E.V."/>
            <person name="Aves S.J."/>
            <person name="Beiko R.G."/>
            <person name="Coutinho P."/>
            <person name="Dacks J.B."/>
            <person name="Durnford D.G."/>
            <person name="Fast N.M."/>
            <person name="Green B.R."/>
            <person name="Grisdale C.J."/>
            <person name="Hempel F."/>
            <person name="Henrissat B."/>
            <person name="Hoppner M.P."/>
            <person name="Ishida K."/>
            <person name="Kim E."/>
            <person name="Koreny L."/>
            <person name="Kroth P.G."/>
            <person name="Liu Y."/>
            <person name="Malik S.B."/>
            <person name="Maier U.G."/>
            <person name="McRose D."/>
            <person name="Mock T."/>
            <person name="Neilson J.A."/>
            <person name="Onodera N.T."/>
            <person name="Poole A.M."/>
            <person name="Pritham E.J."/>
            <person name="Richards T.A."/>
            <person name="Rocap G."/>
            <person name="Roy S.W."/>
            <person name="Sarai C."/>
            <person name="Schaack S."/>
            <person name="Shirato S."/>
            <person name="Slamovits C.H."/>
            <person name="Spencer D.F."/>
            <person name="Suzuki S."/>
            <person name="Worden A.Z."/>
            <person name="Zauner S."/>
            <person name="Barry K."/>
            <person name="Bell C."/>
            <person name="Bharti A.K."/>
            <person name="Crow J.A."/>
            <person name="Grimwood J."/>
            <person name="Kramer R."/>
            <person name="Lindquist E."/>
            <person name="Lucas S."/>
            <person name="Salamov A."/>
            <person name="McFadden G.I."/>
            <person name="Lane C.E."/>
            <person name="Keeling P.J."/>
            <person name="Gray M.W."/>
            <person name="Grigoriev I.V."/>
            <person name="Archibald J.M."/>
        </authorList>
    </citation>
    <scope>NUCLEOTIDE SEQUENCE</scope>
    <source>
        <strain evidence="1 5">CCMP2712</strain>
    </source>
</reference>
<sequence length="117" mass="12897">MGGGAWPFLVGGVICLVNSVNERDLSLLTSIANIDWRGLLRGTICLDPEPKGLGKLVKVHRDGDRLLQLLIFNEEFLVSASHQLALITSLPFVHTARRSYRLNGPVKSSDCWPFAAR</sequence>
<reference evidence="5" key="2">
    <citation type="submission" date="2012-11" db="EMBL/GenBank/DDBJ databases">
        <authorList>
            <person name="Kuo A."/>
            <person name="Curtis B.A."/>
            <person name="Tanifuji G."/>
            <person name="Burki F."/>
            <person name="Gruber A."/>
            <person name="Irimia M."/>
            <person name="Maruyama S."/>
            <person name="Arias M.C."/>
            <person name="Ball S.G."/>
            <person name="Gile G.H."/>
            <person name="Hirakawa Y."/>
            <person name="Hopkins J.F."/>
            <person name="Rensing S.A."/>
            <person name="Schmutz J."/>
            <person name="Symeonidi A."/>
            <person name="Elias M."/>
            <person name="Eveleigh R.J."/>
            <person name="Herman E.K."/>
            <person name="Klute M.J."/>
            <person name="Nakayama T."/>
            <person name="Obornik M."/>
            <person name="Reyes-Prieto A."/>
            <person name="Armbrust E.V."/>
            <person name="Aves S.J."/>
            <person name="Beiko R.G."/>
            <person name="Coutinho P."/>
            <person name="Dacks J.B."/>
            <person name="Durnford D.G."/>
            <person name="Fast N.M."/>
            <person name="Green B.R."/>
            <person name="Grisdale C."/>
            <person name="Hempe F."/>
            <person name="Henrissat B."/>
            <person name="Hoppner M.P."/>
            <person name="Ishida K.-I."/>
            <person name="Kim E."/>
            <person name="Koreny L."/>
            <person name="Kroth P.G."/>
            <person name="Liu Y."/>
            <person name="Malik S.-B."/>
            <person name="Maier U.G."/>
            <person name="McRose D."/>
            <person name="Mock T."/>
            <person name="Neilson J.A."/>
            <person name="Onodera N.T."/>
            <person name="Poole A.M."/>
            <person name="Pritham E.J."/>
            <person name="Richards T.A."/>
            <person name="Rocap G."/>
            <person name="Roy S.W."/>
            <person name="Sarai C."/>
            <person name="Schaack S."/>
            <person name="Shirato S."/>
            <person name="Slamovits C.H."/>
            <person name="Spencer D.F."/>
            <person name="Suzuki S."/>
            <person name="Worden A.Z."/>
            <person name="Zauner S."/>
            <person name="Barry K."/>
            <person name="Bell C."/>
            <person name="Bharti A.K."/>
            <person name="Crow J.A."/>
            <person name="Grimwood J."/>
            <person name="Kramer R."/>
            <person name="Lindquist E."/>
            <person name="Lucas S."/>
            <person name="Salamov A."/>
            <person name="McFadden G.I."/>
            <person name="Lane C.E."/>
            <person name="Keeling P.J."/>
            <person name="Gray M.W."/>
            <person name="Grigoriev I.V."/>
            <person name="Archibald J.M."/>
        </authorList>
    </citation>
    <scope>NUCLEOTIDE SEQUENCE</scope>
    <source>
        <strain evidence="5">CCMP2712</strain>
    </source>
</reference>
<dbReference type="GeneID" id="17294794"/>
<accession>L1IHC2</accession>
<proteinExistence type="predicted"/>
<name>L1IHC2_GUITC</name>
<evidence type="ECO:0000313" key="1">
    <source>
        <dbReference type="EMBL" id="EKX35643.1"/>
    </source>
</evidence>
<dbReference type="PANTHER" id="PTHR33626">
    <property type="entry name" value="ZGC:158463"/>
    <property type="match status" value="1"/>
</dbReference>
<dbReference type="EMBL" id="JH993052">
    <property type="protein sequence ID" value="EKX37986.1"/>
    <property type="molecule type" value="Genomic_DNA"/>
</dbReference>
<dbReference type="EnsemblProtists" id="EKX37986">
    <property type="protein sequence ID" value="EKX37986"/>
    <property type="gene ID" value="GUITHDRAFT_77544"/>
</dbReference>
<dbReference type="EMBL" id="JH993087">
    <property type="protein sequence ID" value="EKX35643.1"/>
    <property type="molecule type" value="Genomic_DNA"/>
</dbReference>